<accession>A0A1G4QUC0</accession>
<keyword evidence="2" id="KW-0732">Signal</keyword>
<keyword evidence="4" id="KW-1185">Reference proteome</keyword>
<sequence>MRSVKRLSVLCVMAGVGVGLGPVEAAAPVKQVVTGPVARYWVDTATTSGMSLGGGKPSMSSIMGMMGGGDNVHHSLYLRLGSSQAASGAAAADHLPPAGLGTGNLPLRYTPGTPVKRDYAPGETTDHETPKGKILIFWGCGAHAPAGQPLVIDLAKIADPTQRQTMALSMFKPIALDAVHPPSPTTAKTYGEWPNSQSAKDVKGSLAGAHTVKGNYSPQIDFTLSQAQDFMDPIDVTGNATDATGATRLTWTAIPGAKGIVATAMGGGQQNGETVMVMWTSAQVQTGWMGMAPDYLTPNDIDRLLGNKALLPGETTTCTVPAEVGQNVQGAIYGITAYGGEANFSYPPRPADPKTPWNIAWETKVRYKTSTGGMLGQDMAGMMGGNQGDDSAPAGDKKKKKKGFGLGDMLKAGAGIP</sequence>
<protein>
    <submittedName>
        <fullName evidence="3">Uncharacterized protein</fullName>
    </submittedName>
</protein>
<feature type="chain" id="PRO_5011573858" evidence="2">
    <location>
        <begin position="26"/>
        <end position="417"/>
    </location>
</feature>
<evidence type="ECO:0000256" key="2">
    <source>
        <dbReference type="SAM" id="SignalP"/>
    </source>
</evidence>
<dbReference type="AlphaFoldDB" id="A0A1G4QUC0"/>
<dbReference type="EMBL" id="FMTS01000001">
    <property type="protein sequence ID" value="SCW48234.1"/>
    <property type="molecule type" value="Genomic_DNA"/>
</dbReference>
<evidence type="ECO:0000313" key="3">
    <source>
        <dbReference type="EMBL" id="SCW48234.1"/>
    </source>
</evidence>
<evidence type="ECO:0000256" key="1">
    <source>
        <dbReference type="SAM" id="MobiDB-lite"/>
    </source>
</evidence>
<proteinExistence type="predicted"/>
<reference evidence="4" key="1">
    <citation type="submission" date="2016-10" db="EMBL/GenBank/DDBJ databases">
        <authorList>
            <person name="Varghese N."/>
            <person name="Submissions S."/>
        </authorList>
    </citation>
    <scope>NUCLEOTIDE SEQUENCE [LARGE SCALE GENOMIC DNA]</scope>
    <source>
        <strain evidence="4">CGMCC 1.3431</strain>
    </source>
</reference>
<gene>
    <name evidence="3" type="ORF">SAMN02927928_1533</name>
</gene>
<dbReference type="RefSeq" id="WP_139159627.1">
    <property type="nucleotide sequence ID" value="NZ_CBCRYE010000001.1"/>
</dbReference>
<feature type="signal peptide" evidence="2">
    <location>
        <begin position="1"/>
        <end position="25"/>
    </location>
</feature>
<feature type="region of interest" description="Disordered" evidence="1">
    <location>
        <begin position="382"/>
        <end position="417"/>
    </location>
</feature>
<dbReference type="Proteomes" id="UP000199150">
    <property type="component" value="Unassembled WGS sequence"/>
</dbReference>
<organism evidence="3 4">
    <name type="scientific">Asticcacaulis taihuensis</name>
    <dbReference type="NCBI Taxonomy" id="260084"/>
    <lineage>
        <taxon>Bacteria</taxon>
        <taxon>Pseudomonadati</taxon>
        <taxon>Pseudomonadota</taxon>
        <taxon>Alphaproteobacteria</taxon>
        <taxon>Caulobacterales</taxon>
        <taxon>Caulobacteraceae</taxon>
        <taxon>Asticcacaulis</taxon>
    </lineage>
</organism>
<dbReference type="OrthoDB" id="564777at2"/>
<name>A0A1G4QUC0_9CAUL</name>
<evidence type="ECO:0000313" key="4">
    <source>
        <dbReference type="Proteomes" id="UP000199150"/>
    </source>
</evidence>